<feature type="transmembrane region" description="Helical" evidence="8">
    <location>
        <begin position="21"/>
        <end position="54"/>
    </location>
</feature>
<evidence type="ECO:0000256" key="5">
    <source>
        <dbReference type="ARBA" id="ARBA00022692"/>
    </source>
</evidence>
<reference evidence="9 10" key="1">
    <citation type="submission" date="2021-05" db="EMBL/GenBank/DDBJ databases">
        <title>Draft Whole Genome Sequencing Of Biosensor Chromobacterium violaceum Strain CV026 Reveals A Regulatory RNA In Chromobacterium violaceum Phenotype Regulatory Network.</title>
        <authorList>
            <person name="Hong K.W."/>
            <person name="Chan K.G."/>
            <person name="Chang C.-Y."/>
        </authorList>
    </citation>
    <scope>NUCLEOTIDE SEQUENCE [LARGE SCALE GENOMIC DNA]</scope>
    <source>
        <strain evidence="9 10">ATCC 31532</strain>
    </source>
</reference>
<evidence type="ECO:0000256" key="4">
    <source>
        <dbReference type="ARBA" id="ARBA00022475"/>
    </source>
</evidence>
<evidence type="ECO:0000256" key="7">
    <source>
        <dbReference type="ARBA" id="ARBA00023136"/>
    </source>
</evidence>
<evidence type="ECO:0000313" key="9">
    <source>
        <dbReference type="EMBL" id="MBW8286337.1"/>
    </source>
</evidence>
<comment type="subcellular location">
    <subcellularLocation>
        <location evidence="1">Cell membrane</location>
        <topology evidence="1">Multi-pass membrane protein</topology>
    </subcellularLocation>
</comment>
<dbReference type="Pfam" id="PF03591">
    <property type="entry name" value="AzlC"/>
    <property type="match status" value="1"/>
</dbReference>
<keyword evidence="4" id="KW-1003">Cell membrane</keyword>
<keyword evidence="5 8" id="KW-0812">Transmembrane</keyword>
<dbReference type="RefSeq" id="WP_043571722.1">
    <property type="nucleotide sequence ID" value="NZ_CP142381.1"/>
</dbReference>
<evidence type="ECO:0000256" key="6">
    <source>
        <dbReference type="ARBA" id="ARBA00022989"/>
    </source>
</evidence>
<evidence type="ECO:0000256" key="8">
    <source>
        <dbReference type="SAM" id="Phobius"/>
    </source>
</evidence>
<gene>
    <name evidence="9" type="ORF">KIF53_01625</name>
</gene>
<comment type="similarity">
    <text evidence="2">Belongs to the AzlC family.</text>
</comment>
<feature type="transmembrane region" description="Helical" evidence="8">
    <location>
        <begin position="60"/>
        <end position="84"/>
    </location>
</feature>
<name>A0ABS7F8G0_9NEIS</name>
<protein>
    <submittedName>
        <fullName evidence="9">AzlC family ABC transporter permease</fullName>
    </submittedName>
</protein>
<comment type="caution">
    <text evidence="9">The sequence shown here is derived from an EMBL/GenBank/DDBJ whole genome shotgun (WGS) entry which is preliminary data.</text>
</comment>
<dbReference type="Proteomes" id="UP000711178">
    <property type="component" value="Unassembled WGS sequence"/>
</dbReference>
<evidence type="ECO:0000256" key="1">
    <source>
        <dbReference type="ARBA" id="ARBA00004651"/>
    </source>
</evidence>
<keyword evidence="7 8" id="KW-0472">Membrane</keyword>
<evidence type="ECO:0000313" key="10">
    <source>
        <dbReference type="Proteomes" id="UP000711178"/>
    </source>
</evidence>
<keyword evidence="3" id="KW-0813">Transport</keyword>
<dbReference type="PANTHER" id="PTHR34979">
    <property type="entry name" value="INNER MEMBRANE PROTEIN YGAZ"/>
    <property type="match status" value="1"/>
</dbReference>
<keyword evidence="10" id="KW-1185">Reference proteome</keyword>
<evidence type="ECO:0000256" key="3">
    <source>
        <dbReference type="ARBA" id="ARBA00022448"/>
    </source>
</evidence>
<dbReference type="EMBL" id="JAHDTB010000001">
    <property type="protein sequence ID" value="MBW8286337.1"/>
    <property type="molecule type" value="Genomic_DNA"/>
</dbReference>
<dbReference type="PANTHER" id="PTHR34979:SF1">
    <property type="entry name" value="INNER MEMBRANE PROTEIN YGAZ"/>
    <property type="match status" value="1"/>
</dbReference>
<sequence length="236" mass="25166">MPSLSDRRRWLLDGARDTIPMMVGAAPFGVIFGTLAIAAGLSPAATAAMSLLVFAGSSQFIAVSLVSAGAALPVIWLTTFVVNLRHALYSATLLPYARPWPLAWRWPLAFWLTDETFAVVEHRFRSLGADGGQWYWLGSSLSMYLNWQLWTLAGVALGRSVPGLDQLGLDFAMVATFAAIVAPQLKKRPTLAAALAAGAVALLARGLPYKLDLMLAALAGVAAGMLLERGQKREAA</sequence>
<keyword evidence="6 8" id="KW-1133">Transmembrane helix</keyword>
<accession>A0ABS7F8G0</accession>
<dbReference type="GeneID" id="89687984"/>
<evidence type="ECO:0000256" key="2">
    <source>
        <dbReference type="ARBA" id="ARBA00010735"/>
    </source>
</evidence>
<dbReference type="InterPro" id="IPR011606">
    <property type="entry name" value="Brnchd-chn_aa_trnsp_permease"/>
</dbReference>
<organism evidence="9 10">
    <name type="scientific">Chromobacterium subtsugae</name>
    <dbReference type="NCBI Taxonomy" id="251747"/>
    <lineage>
        <taxon>Bacteria</taxon>
        <taxon>Pseudomonadati</taxon>
        <taxon>Pseudomonadota</taxon>
        <taxon>Betaproteobacteria</taxon>
        <taxon>Neisseriales</taxon>
        <taxon>Chromobacteriaceae</taxon>
        <taxon>Chromobacterium</taxon>
    </lineage>
</organism>
<proteinExistence type="inferred from homology"/>